<dbReference type="InterPro" id="IPR001387">
    <property type="entry name" value="Cro/C1-type_HTH"/>
</dbReference>
<dbReference type="InterPro" id="IPR010982">
    <property type="entry name" value="Lambda_DNA-bd_dom_sf"/>
</dbReference>
<gene>
    <name evidence="2" type="ORF">GCM10009864_70640</name>
</gene>
<sequence>MSNAPYGFDAAKARAARTAAGASISRIAREVGVSERAVHLYLAGARVPRPEVLPRLAAALGVGPADLCTIENERLVHLRVFTGRSRGQMAKALGLAEETYRQLETTGHRGRLTLAHYDHARDEWIAWEDWAAPTFATTPERLLAALRRTEEYWPVLREQRWQRIREADPQWAARWERIIKRGVRRKR</sequence>
<dbReference type="EMBL" id="BAAARK010000040">
    <property type="protein sequence ID" value="GAA2686844.1"/>
    <property type="molecule type" value="Genomic_DNA"/>
</dbReference>
<protein>
    <recommendedName>
        <fullName evidence="1">HTH cro/C1-type domain-containing protein</fullName>
    </recommendedName>
</protein>
<keyword evidence="3" id="KW-1185">Reference proteome</keyword>
<dbReference type="Proteomes" id="UP001500994">
    <property type="component" value="Unassembled WGS sequence"/>
</dbReference>
<dbReference type="PROSITE" id="PS50943">
    <property type="entry name" value="HTH_CROC1"/>
    <property type="match status" value="1"/>
</dbReference>
<dbReference type="SMART" id="SM00530">
    <property type="entry name" value="HTH_XRE"/>
    <property type="match status" value="1"/>
</dbReference>
<feature type="domain" description="HTH cro/C1-type" evidence="1">
    <location>
        <begin position="14"/>
        <end position="67"/>
    </location>
</feature>
<name>A0ABN3SXM2_9ACTN</name>
<evidence type="ECO:0000259" key="1">
    <source>
        <dbReference type="PROSITE" id="PS50943"/>
    </source>
</evidence>
<dbReference type="CDD" id="cd00093">
    <property type="entry name" value="HTH_XRE"/>
    <property type="match status" value="1"/>
</dbReference>
<organism evidence="2 3">
    <name type="scientific">Streptomyces lunalinharesii</name>
    <dbReference type="NCBI Taxonomy" id="333384"/>
    <lineage>
        <taxon>Bacteria</taxon>
        <taxon>Bacillati</taxon>
        <taxon>Actinomycetota</taxon>
        <taxon>Actinomycetes</taxon>
        <taxon>Kitasatosporales</taxon>
        <taxon>Streptomycetaceae</taxon>
        <taxon>Streptomyces</taxon>
    </lineage>
</organism>
<comment type="caution">
    <text evidence="2">The sequence shown here is derived from an EMBL/GenBank/DDBJ whole genome shotgun (WGS) entry which is preliminary data.</text>
</comment>
<dbReference type="Gene3D" id="1.10.260.40">
    <property type="entry name" value="lambda repressor-like DNA-binding domains"/>
    <property type="match status" value="1"/>
</dbReference>
<proteinExistence type="predicted"/>
<reference evidence="2 3" key="1">
    <citation type="journal article" date="2019" name="Int. J. Syst. Evol. Microbiol.">
        <title>The Global Catalogue of Microorganisms (GCM) 10K type strain sequencing project: providing services to taxonomists for standard genome sequencing and annotation.</title>
        <authorList>
            <consortium name="The Broad Institute Genomics Platform"/>
            <consortium name="The Broad Institute Genome Sequencing Center for Infectious Disease"/>
            <person name="Wu L."/>
            <person name="Ma J."/>
        </authorList>
    </citation>
    <scope>NUCLEOTIDE SEQUENCE [LARGE SCALE GENOMIC DNA]</scope>
    <source>
        <strain evidence="2 3">JCM 16374</strain>
    </source>
</reference>
<dbReference type="RefSeq" id="WP_344583469.1">
    <property type="nucleotide sequence ID" value="NZ_BAAARK010000040.1"/>
</dbReference>
<dbReference type="SUPFAM" id="SSF47413">
    <property type="entry name" value="lambda repressor-like DNA-binding domains"/>
    <property type="match status" value="1"/>
</dbReference>
<accession>A0ABN3SXM2</accession>
<evidence type="ECO:0000313" key="2">
    <source>
        <dbReference type="EMBL" id="GAA2686844.1"/>
    </source>
</evidence>
<dbReference type="Pfam" id="PF13560">
    <property type="entry name" value="HTH_31"/>
    <property type="match status" value="1"/>
</dbReference>
<evidence type="ECO:0000313" key="3">
    <source>
        <dbReference type="Proteomes" id="UP001500994"/>
    </source>
</evidence>